<organism evidence="1">
    <name type="scientific">Flagellimonas sp. MMG031</name>
    <dbReference type="NCBI Taxonomy" id="3158549"/>
    <lineage>
        <taxon>Bacteria</taxon>
        <taxon>Pseudomonadati</taxon>
        <taxon>Bacteroidota</taxon>
        <taxon>Flavobacteriia</taxon>
        <taxon>Flavobacteriales</taxon>
        <taxon>Flavobacteriaceae</taxon>
        <taxon>Flagellimonas</taxon>
    </lineage>
</organism>
<proteinExistence type="predicted"/>
<gene>
    <name evidence="1" type="ORF">ABNE31_12920</name>
</gene>
<dbReference type="EMBL" id="CP157804">
    <property type="protein sequence ID" value="XBQ22497.1"/>
    <property type="molecule type" value="Genomic_DNA"/>
</dbReference>
<evidence type="ECO:0000313" key="1">
    <source>
        <dbReference type="EMBL" id="XBQ22497.1"/>
    </source>
</evidence>
<dbReference type="AlphaFoldDB" id="A0AAU7MWB0"/>
<sequence length="190" mass="22022">MTEKQLHTSLFASRISKAQIDILVGQLEKEPELAKVLFQYVLQEDKEGTFNASWTFDHLMRKQLHYLLPFMETFTNGLSQLQSESCIRPIAHVCEMVCEAYFKKKDPIFIKTVTNNQLEKIMTACFDWLIGPMNIAPKVFAMSSLYYLGFKFDWVHPELKQVLEDNYPNGTSGYRNRAKKTLDKLARLGV</sequence>
<protein>
    <recommendedName>
        <fullName evidence="2">Adenylosuccinate lyase</fullName>
    </recommendedName>
</protein>
<dbReference type="KEGG" id="fld:ABNE31_12920"/>
<evidence type="ECO:0008006" key="2">
    <source>
        <dbReference type="Google" id="ProtNLM"/>
    </source>
</evidence>
<name>A0AAU7MWB0_9FLAO</name>
<reference evidence="1" key="1">
    <citation type="submission" date="2024-05" db="EMBL/GenBank/DDBJ databases">
        <title>Draft Genome Sequences of Flagellimonas sp. MMG031 and Marinobacter sp. MMG032 Isolated from the dinoflagellate Symbiodinium pilosum.</title>
        <authorList>
            <person name="Shikuma N.J."/>
            <person name="Farrell M.V."/>
        </authorList>
    </citation>
    <scope>NUCLEOTIDE SEQUENCE</scope>
    <source>
        <strain evidence="1">MMG031</strain>
    </source>
</reference>
<dbReference type="RefSeq" id="WP_349351427.1">
    <property type="nucleotide sequence ID" value="NZ_CP157804.1"/>
</dbReference>
<accession>A0AAU7MWB0</accession>